<evidence type="ECO:0000256" key="1">
    <source>
        <dbReference type="SAM" id="Phobius"/>
    </source>
</evidence>
<comment type="caution">
    <text evidence="2">The sequence shown here is derived from an EMBL/GenBank/DDBJ whole genome shotgun (WGS) entry which is preliminary data.</text>
</comment>
<accession>A0ABW5H3S9</accession>
<gene>
    <name evidence="2" type="ORF">ACFSVL_10240</name>
</gene>
<keyword evidence="1" id="KW-0812">Transmembrane</keyword>
<dbReference type="RefSeq" id="WP_378302801.1">
    <property type="nucleotide sequence ID" value="NZ_JBHUKS010000006.1"/>
</dbReference>
<protein>
    <submittedName>
        <fullName evidence="2">Uncharacterized protein</fullName>
    </submittedName>
</protein>
<proteinExistence type="predicted"/>
<dbReference type="Proteomes" id="UP001597483">
    <property type="component" value="Unassembled WGS sequence"/>
</dbReference>
<evidence type="ECO:0000313" key="2">
    <source>
        <dbReference type="EMBL" id="MFD2467774.1"/>
    </source>
</evidence>
<name>A0ABW5H3S9_9PSEU</name>
<sequence length="67" mass="6815">MAAVGLLAAGAVVESWGALIYAAGHMGGATESAHGVFRVGLGIAVAGLLAGIPPALYWWSRRPLNDR</sequence>
<keyword evidence="1" id="KW-1133">Transmembrane helix</keyword>
<organism evidence="2 3">
    <name type="scientific">Amycolatopsis silviterrae</name>
    <dbReference type="NCBI Taxonomy" id="1656914"/>
    <lineage>
        <taxon>Bacteria</taxon>
        <taxon>Bacillati</taxon>
        <taxon>Actinomycetota</taxon>
        <taxon>Actinomycetes</taxon>
        <taxon>Pseudonocardiales</taxon>
        <taxon>Pseudonocardiaceae</taxon>
        <taxon>Amycolatopsis</taxon>
    </lineage>
</organism>
<keyword evidence="1" id="KW-0472">Membrane</keyword>
<feature type="transmembrane region" description="Helical" evidence="1">
    <location>
        <begin position="38"/>
        <end position="59"/>
    </location>
</feature>
<keyword evidence="3" id="KW-1185">Reference proteome</keyword>
<evidence type="ECO:0000313" key="3">
    <source>
        <dbReference type="Proteomes" id="UP001597483"/>
    </source>
</evidence>
<reference evidence="3" key="1">
    <citation type="journal article" date="2019" name="Int. J. Syst. Evol. Microbiol.">
        <title>The Global Catalogue of Microorganisms (GCM) 10K type strain sequencing project: providing services to taxonomists for standard genome sequencing and annotation.</title>
        <authorList>
            <consortium name="The Broad Institute Genomics Platform"/>
            <consortium name="The Broad Institute Genome Sequencing Center for Infectious Disease"/>
            <person name="Wu L."/>
            <person name="Ma J."/>
        </authorList>
    </citation>
    <scope>NUCLEOTIDE SEQUENCE [LARGE SCALE GENOMIC DNA]</scope>
    <source>
        <strain evidence="3">CGMCC 4.7641</strain>
    </source>
</reference>
<dbReference type="EMBL" id="JBHUKS010000006">
    <property type="protein sequence ID" value="MFD2467774.1"/>
    <property type="molecule type" value="Genomic_DNA"/>
</dbReference>